<keyword evidence="3" id="KW-1185">Reference proteome</keyword>
<dbReference type="EMBL" id="BONU01000024">
    <property type="protein sequence ID" value="GIG74979.1"/>
    <property type="molecule type" value="Genomic_DNA"/>
</dbReference>
<gene>
    <name evidence="2" type="ORF">Pfl04_33830</name>
</gene>
<comment type="caution">
    <text evidence="2">The sequence shown here is derived from an EMBL/GenBank/DDBJ whole genome shotgun (WGS) entry which is preliminary data.</text>
</comment>
<organism evidence="2 3">
    <name type="scientific">Planosporangium flavigriseum</name>
    <dbReference type="NCBI Taxonomy" id="373681"/>
    <lineage>
        <taxon>Bacteria</taxon>
        <taxon>Bacillati</taxon>
        <taxon>Actinomycetota</taxon>
        <taxon>Actinomycetes</taxon>
        <taxon>Micromonosporales</taxon>
        <taxon>Micromonosporaceae</taxon>
        <taxon>Planosporangium</taxon>
    </lineage>
</organism>
<dbReference type="AlphaFoldDB" id="A0A8J3LW96"/>
<sequence>MTLAMLALTILAIFTGAVAPAPDPDPHRYARQRNLITLTTSKTPADSTS</sequence>
<dbReference type="Proteomes" id="UP000653674">
    <property type="component" value="Unassembled WGS sequence"/>
</dbReference>
<name>A0A8J3LW96_9ACTN</name>
<accession>A0A8J3LW96</accession>
<feature type="signal peptide" evidence="1">
    <location>
        <begin position="1"/>
        <end position="21"/>
    </location>
</feature>
<evidence type="ECO:0000313" key="3">
    <source>
        <dbReference type="Proteomes" id="UP000653674"/>
    </source>
</evidence>
<feature type="chain" id="PRO_5035227674" evidence="1">
    <location>
        <begin position="22"/>
        <end position="49"/>
    </location>
</feature>
<proteinExistence type="predicted"/>
<evidence type="ECO:0000256" key="1">
    <source>
        <dbReference type="SAM" id="SignalP"/>
    </source>
</evidence>
<evidence type="ECO:0000313" key="2">
    <source>
        <dbReference type="EMBL" id="GIG74979.1"/>
    </source>
</evidence>
<reference evidence="2" key="1">
    <citation type="submission" date="2021-01" db="EMBL/GenBank/DDBJ databases">
        <title>Whole genome shotgun sequence of Planosporangium flavigriseum NBRC 105377.</title>
        <authorList>
            <person name="Komaki H."/>
            <person name="Tamura T."/>
        </authorList>
    </citation>
    <scope>NUCLEOTIDE SEQUENCE</scope>
    <source>
        <strain evidence="2">NBRC 105377</strain>
    </source>
</reference>
<protein>
    <submittedName>
        <fullName evidence="2">Uncharacterized protein</fullName>
    </submittedName>
</protein>
<keyword evidence="1" id="KW-0732">Signal</keyword>